<dbReference type="EMBL" id="JACCJB010000018">
    <property type="protein sequence ID" value="KAF6220024.1"/>
    <property type="molecule type" value="Genomic_DNA"/>
</dbReference>
<comment type="caution">
    <text evidence="1">The sequence shown here is derived from an EMBL/GenBank/DDBJ whole genome shotgun (WGS) entry which is preliminary data.</text>
</comment>
<organism evidence="1 2">
    <name type="scientific">Letharia lupina</name>
    <dbReference type="NCBI Taxonomy" id="560253"/>
    <lineage>
        <taxon>Eukaryota</taxon>
        <taxon>Fungi</taxon>
        <taxon>Dikarya</taxon>
        <taxon>Ascomycota</taxon>
        <taxon>Pezizomycotina</taxon>
        <taxon>Lecanoromycetes</taxon>
        <taxon>OSLEUM clade</taxon>
        <taxon>Lecanoromycetidae</taxon>
        <taxon>Lecanorales</taxon>
        <taxon>Lecanorineae</taxon>
        <taxon>Parmeliaceae</taxon>
        <taxon>Letharia</taxon>
    </lineage>
</organism>
<reference evidence="1 2" key="1">
    <citation type="journal article" date="2020" name="Genomics">
        <title>Complete, high-quality genomes from long-read metagenomic sequencing of two wolf lichen thalli reveals enigmatic genome architecture.</title>
        <authorList>
            <person name="McKenzie S.K."/>
            <person name="Walston R.F."/>
            <person name="Allen J.L."/>
        </authorList>
    </citation>
    <scope>NUCLEOTIDE SEQUENCE [LARGE SCALE GENOMIC DNA]</scope>
    <source>
        <strain evidence="1">WasteWater1</strain>
    </source>
</reference>
<name>A0A8H6F9W3_9LECA</name>
<accession>A0A8H6F9W3</accession>
<evidence type="ECO:0000313" key="1">
    <source>
        <dbReference type="EMBL" id="KAF6220024.1"/>
    </source>
</evidence>
<dbReference type="AlphaFoldDB" id="A0A8H6F9W3"/>
<sequence>MLATTSPLSSRSTTYYGLILATDSGCSPDQTTQVLNAIIDMRSPCNSAIYTLEPPSNSLSSHFFEPSDFSSASAVFNAGLFATRPLQDLPTDAFPSHDQVQLFCANDTDATCNSLSQGDDKSSETTTWGYIGANPVAAQIYACPALLNSTLPRDAPSCTGTPGQATLGWAFLRTFVQLKTLQTVGKLDSSEIIADQHRGYAES</sequence>
<proteinExistence type="predicted"/>
<keyword evidence="2" id="KW-1185">Reference proteome</keyword>
<dbReference type="RefSeq" id="XP_037149459.1">
    <property type="nucleotide sequence ID" value="XM_037294771.1"/>
</dbReference>
<dbReference type="GeneID" id="59332260"/>
<protein>
    <submittedName>
        <fullName evidence="1">Uncharacterized protein</fullName>
    </submittedName>
</protein>
<gene>
    <name evidence="1" type="ORF">HO133_003849</name>
</gene>
<evidence type="ECO:0000313" key="2">
    <source>
        <dbReference type="Proteomes" id="UP000593566"/>
    </source>
</evidence>
<dbReference type="Proteomes" id="UP000593566">
    <property type="component" value="Unassembled WGS sequence"/>
</dbReference>